<keyword evidence="7" id="KW-1185">Reference proteome</keyword>
<reference evidence="6 7" key="1">
    <citation type="submission" date="2024-03" db="EMBL/GenBank/DDBJ databases">
        <authorList>
            <person name="Brejova B."/>
        </authorList>
    </citation>
    <scope>NUCLEOTIDE SEQUENCE [LARGE SCALE GENOMIC DNA]</scope>
    <source>
        <strain evidence="6 7">CBS 14171</strain>
    </source>
</reference>
<evidence type="ECO:0000256" key="2">
    <source>
        <dbReference type="ARBA" id="ARBA00022737"/>
    </source>
</evidence>
<gene>
    <name evidence="6" type="ORF">LODBEIA_P59240</name>
</gene>
<dbReference type="Pfam" id="PF25390">
    <property type="entry name" value="WD40_RLD"/>
    <property type="match status" value="1"/>
</dbReference>
<evidence type="ECO:0000313" key="6">
    <source>
        <dbReference type="EMBL" id="CAK9442181.1"/>
    </source>
</evidence>
<proteinExistence type="predicted"/>
<keyword evidence="2" id="KW-0677">Repeat</keyword>
<dbReference type="RefSeq" id="XP_066832862.1">
    <property type="nucleotide sequence ID" value="XM_066976310.1"/>
</dbReference>
<sequence length="499" mass="54743">MVALQRKKRTGEQSAERNGKRHKSALVTSSFILHSYSKLPDINDYSKQKTVGLDVFVWGTGSMCELGLGPAASTKEVKRPRLNPYLTEEKLGGTRVVDFAVGGMHTLALDGKNRVWSWGTNDSGVLGRDTSQAKEALKDMDADASEDDEDGDLNEAESTPGLVENLALEDEIVQLAATDNLSAVLLSNGDVYAWGCFRCNEGLLGFLHQDIKIQRTPMKIAQLQNIVQIAAGKDHLLALDSKGIVFAWGNGQQFQLGRRILERHRFKSLEPQQFGLYNIKYVASGDFHCFAIDHADNVYAWGLNQFGQCALTGANGELEDGSILMKPTMIPELSQRGIQQIAAGEHHTLALTKDGVVLAWGRYDMKEVGIPEDQLPKSTFKDQHGKPRSVPVPTELKFGQKGKAEVKIKAIGCGSHHSFAVTNDGFVYAWGFSETYAPGLGNLDDDVERPTRIVNTATKNEDILMIGAGGQFSVSGGVKIDDEDKAEDRIEKYNEIDEE</sequence>
<dbReference type="InterPro" id="IPR058923">
    <property type="entry name" value="RCC1-like_dom"/>
</dbReference>
<evidence type="ECO:0000313" key="7">
    <source>
        <dbReference type="Proteomes" id="UP001497383"/>
    </source>
</evidence>
<dbReference type="GeneID" id="92211120"/>
<dbReference type="PROSITE" id="PS00625">
    <property type="entry name" value="RCC1_1"/>
    <property type="match status" value="1"/>
</dbReference>
<accession>A0ABP0ZXB1</accession>
<feature type="domain" description="RCC1-like" evidence="5">
    <location>
        <begin position="54"/>
        <end position="474"/>
    </location>
</feature>
<evidence type="ECO:0000256" key="4">
    <source>
        <dbReference type="SAM" id="MobiDB-lite"/>
    </source>
</evidence>
<dbReference type="PANTHER" id="PTHR45982">
    <property type="entry name" value="REGULATOR OF CHROMOSOME CONDENSATION"/>
    <property type="match status" value="1"/>
</dbReference>
<feature type="repeat" description="RCC1" evidence="3">
    <location>
        <begin position="355"/>
        <end position="424"/>
    </location>
</feature>
<dbReference type="PRINTS" id="PR00633">
    <property type="entry name" value="RCCNDNSATION"/>
</dbReference>
<feature type="repeat" description="RCC1" evidence="3">
    <location>
        <begin position="53"/>
        <end position="112"/>
    </location>
</feature>
<dbReference type="Gene3D" id="2.130.10.30">
    <property type="entry name" value="Regulator of chromosome condensation 1/beta-lactamase-inhibitor protein II"/>
    <property type="match status" value="1"/>
</dbReference>
<feature type="repeat" description="RCC1" evidence="3">
    <location>
        <begin position="425"/>
        <end position="479"/>
    </location>
</feature>
<keyword evidence="1" id="KW-0344">Guanine-nucleotide releasing factor</keyword>
<evidence type="ECO:0000256" key="1">
    <source>
        <dbReference type="ARBA" id="ARBA00022658"/>
    </source>
</evidence>
<evidence type="ECO:0000256" key="3">
    <source>
        <dbReference type="PROSITE-ProRule" id="PRU00235"/>
    </source>
</evidence>
<dbReference type="Proteomes" id="UP001497383">
    <property type="component" value="Chromosome 8"/>
</dbReference>
<dbReference type="PROSITE" id="PS00626">
    <property type="entry name" value="RCC1_2"/>
    <property type="match status" value="3"/>
</dbReference>
<dbReference type="EMBL" id="OZ022412">
    <property type="protein sequence ID" value="CAK9442181.1"/>
    <property type="molecule type" value="Genomic_DNA"/>
</dbReference>
<feature type="compositionally biased region" description="Acidic residues" evidence="4">
    <location>
        <begin position="142"/>
        <end position="155"/>
    </location>
</feature>
<feature type="repeat" description="RCC1" evidence="3">
    <location>
        <begin position="296"/>
        <end position="354"/>
    </location>
</feature>
<feature type="repeat" description="RCC1" evidence="3">
    <location>
        <begin position="113"/>
        <end position="188"/>
    </location>
</feature>
<feature type="region of interest" description="Disordered" evidence="4">
    <location>
        <begin position="1"/>
        <end position="22"/>
    </location>
</feature>
<dbReference type="SUPFAM" id="SSF50985">
    <property type="entry name" value="RCC1/BLIP-II"/>
    <property type="match status" value="1"/>
</dbReference>
<dbReference type="InterPro" id="IPR009091">
    <property type="entry name" value="RCC1/BLIP-II"/>
</dbReference>
<dbReference type="InterPro" id="IPR051553">
    <property type="entry name" value="Ran_GTPase-activating"/>
</dbReference>
<organism evidence="6 7">
    <name type="scientific">Lodderomyces beijingensis</name>
    <dbReference type="NCBI Taxonomy" id="1775926"/>
    <lineage>
        <taxon>Eukaryota</taxon>
        <taxon>Fungi</taxon>
        <taxon>Dikarya</taxon>
        <taxon>Ascomycota</taxon>
        <taxon>Saccharomycotina</taxon>
        <taxon>Pichiomycetes</taxon>
        <taxon>Debaryomycetaceae</taxon>
        <taxon>Candida/Lodderomyces clade</taxon>
        <taxon>Lodderomyces</taxon>
    </lineage>
</organism>
<dbReference type="InterPro" id="IPR000408">
    <property type="entry name" value="Reg_chr_condens"/>
</dbReference>
<evidence type="ECO:0000259" key="5">
    <source>
        <dbReference type="Pfam" id="PF25390"/>
    </source>
</evidence>
<protein>
    <recommendedName>
        <fullName evidence="5">RCC1-like domain-containing protein</fullName>
    </recommendedName>
</protein>
<name>A0ABP0ZXB1_9ASCO</name>
<feature type="region of interest" description="Disordered" evidence="4">
    <location>
        <begin position="136"/>
        <end position="157"/>
    </location>
</feature>
<dbReference type="PROSITE" id="PS50012">
    <property type="entry name" value="RCC1_3"/>
    <property type="match status" value="7"/>
</dbReference>
<feature type="repeat" description="RCC1" evidence="3">
    <location>
        <begin position="189"/>
        <end position="242"/>
    </location>
</feature>
<feature type="repeat" description="RCC1" evidence="3">
    <location>
        <begin position="243"/>
        <end position="295"/>
    </location>
</feature>
<dbReference type="PANTHER" id="PTHR45982:SF1">
    <property type="entry name" value="REGULATOR OF CHROMOSOME CONDENSATION"/>
    <property type="match status" value="1"/>
</dbReference>